<accession>A0ABV2AIR6</accession>
<evidence type="ECO:0000313" key="1">
    <source>
        <dbReference type="EMBL" id="MES1919560.1"/>
    </source>
</evidence>
<dbReference type="Proteomes" id="UP001439008">
    <property type="component" value="Unassembled WGS sequence"/>
</dbReference>
<name>A0ABV2AIR6_9EUKA</name>
<dbReference type="EMBL" id="JBDODL010000326">
    <property type="protein sequence ID" value="MES1919560.1"/>
    <property type="molecule type" value="Genomic_DNA"/>
</dbReference>
<reference evidence="1 2" key="1">
    <citation type="journal article" date="2024" name="BMC Biol.">
        <title>Comparative genomics of Ascetosporea gives new insight into the evolutionary basis for animal parasitism in Rhizaria.</title>
        <authorList>
            <person name="Hiltunen Thoren M."/>
            <person name="Onut-Brannstrom I."/>
            <person name="Alfjorden A."/>
            <person name="Peckova H."/>
            <person name="Swords F."/>
            <person name="Hooper C."/>
            <person name="Holzer A.S."/>
            <person name="Bass D."/>
            <person name="Burki F."/>
        </authorList>
    </citation>
    <scope>NUCLEOTIDE SEQUENCE [LARGE SCALE GENOMIC DNA]</scope>
    <source>
        <strain evidence="1">20-A016</strain>
    </source>
</reference>
<protein>
    <submittedName>
        <fullName evidence="1">Uncharacterized protein</fullName>
    </submittedName>
</protein>
<sequence length="191" mass="22322">MLNLSRIKKFSLRFDPLGENSAPYRSVLFLLNHPYTKETILASNCKIETKIIQNDKNSPDLPQIEAEFVDGTNVKLVSEKMVDILEKLDFYTARIEIEKMGISKEFKDKSGYPIFHQKPKKSFGRKPYFPPEVLKFILNLSKIVRVAKQNKRVMLRKEIANLKWKARVKSFQSDWGENFDKVKPKTKLIEN</sequence>
<dbReference type="Gene3D" id="3.40.30.10">
    <property type="entry name" value="Glutaredoxin"/>
    <property type="match status" value="1"/>
</dbReference>
<keyword evidence="2" id="KW-1185">Reference proteome</keyword>
<evidence type="ECO:0000313" key="2">
    <source>
        <dbReference type="Proteomes" id="UP001439008"/>
    </source>
</evidence>
<organism evidence="1 2">
    <name type="scientific">Bonamia ostreae</name>
    <dbReference type="NCBI Taxonomy" id="126728"/>
    <lineage>
        <taxon>Eukaryota</taxon>
        <taxon>Sar</taxon>
        <taxon>Rhizaria</taxon>
        <taxon>Endomyxa</taxon>
        <taxon>Ascetosporea</taxon>
        <taxon>Haplosporida</taxon>
        <taxon>Bonamia</taxon>
    </lineage>
</organism>
<proteinExistence type="predicted"/>
<gene>
    <name evidence="1" type="ORF">MHBO_001369</name>
</gene>
<comment type="caution">
    <text evidence="1">The sequence shown here is derived from an EMBL/GenBank/DDBJ whole genome shotgun (WGS) entry which is preliminary data.</text>
</comment>